<feature type="signal peptide" evidence="1">
    <location>
        <begin position="1"/>
        <end position="24"/>
    </location>
</feature>
<dbReference type="AlphaFoldDB" id="A0A835HYN2"/>
<keyword evidence="3" id="KW-1185">Reference proteome</keyword>
<evidence type="ECO:0000256" key="1">
    <source>
        <dbReference type="SAM" id="SignalP"/>
    </source>
</evidence>
<proteinExistence type="predicted"/>
<evidence type="ECO:0008006" key="4">
    <source>
        <dbReference type="Google" id="ProtNLM"/>
    </source>
</evidence>
<dbReference type="OrthoDB" id="1301570at2759"/>
<organism evidence="2 3">
    <name type="scientific">Coptis chinensis</name>
    <dbReference type="NCBI Taxonomy" id="261450"/>
    <lineage>
        <taxon>Eukaryota</taxon>
        <taxon>Viridiplantae</taxon>
        <taxon>Streptophyta</taxon>
        <taxon>Embryophyta</taxon>
        <taxon>Tracheophyta</taxon>
        <taxon>Spermatophyta</taxon>
        <taxon>Magnoliopsida</taxon>
        <taxon>Ranunculales</taxon>
        <taxon>Ranunculaceae</taxon>
        <taxon>Coptidoideae</taxon>
        <taxon>Coptis</taxon>
    </lineage>
</organism>
<accession>A0A835HYN2</accession>
<feature type="chain" id="PRO_5032364220" description="Myb/SANT-like domain-containing protein" evidence="1">
    <location>
        <begin position="25"/>
        <end position="181"/>
    </location>
</feature>
<reference evidence="2 3" key="1">
    <citation type="submission" date="2020-10" db="EMBL/GenBank/DDBJ databases">
        <title>The Coptis chinensis genome and diversification of protoberbering-type alkaloids.</title>
        <authorList>
            <person name="Wang B."/>
            <person name="Shu S."/>
            <person name="Song C."/>
            <person name="Liu Y."/>
        </authorList>
    </citation>
    <scope>NUCLEOTIDE SEQUENCE [LARGE SCALE GENOMIC DNA]</scope>
    <source>
        <strain evidence="2">HL-2020</strain>
        <tissue evidence="2">Leaf</tissue>
    </source>
</reference>
<keyword evidence="1" id="KW-0732">Signal</keyword>
<evidence type="ECO:0000313" key="2">
    <source>
        <dbReference type="EMBL" id="KAF9606812.1"/>
    </source>
</evidence>
<dbReference type="EMBL" id="JADFTS010000005">
    <property type="protein sequence ID" value="KAF9606812.1"/>
    <property type="molecule type" value="Genomic_DNA"/>
</dbReference>
<evidence type="ECO:0000313" key="3">
    <source>
        <dbReference type="Proteomes" id="UP000631114"/>
    </source>
</evidence>
<name>A0A835HYN2_9MAGN</name>
<protein>
    <recommendedName>
        <fullName evidence="4">Myb/SANT-like domain-containing protein</fullName>
    </recommendedName>
</protein>
<dbReference type="PANTHER" id="PTHR46929:SF23">
    <property type="entry name" value="L10-INTERACTING MYB DOMAIN-CONTAINING PROTEIN-LIKE"/>
    <property type="match status" value="1"/>
</dbReference>
<dbReference type="Proteomes" id="UP000631114">
    <property type="component" value="Unassembled WGS sequence"/>
</dbReference>
<dbReference type="PANTHER" id="PTHR46929">
    <property type="entry name" value="EXPRESSED PROTEIN"/>
    <property type="match status" value="1"/>
</dbReference>
<sequence length="181" mass="20652">MQGSTVVGAMAAVTSAVTTVFALADSIPRKPYVNRDIDKKLYLDGVINDDRMEETQQSVKGKSKQEKKNYRRLKLFPMPLTTLALTENVVGHMKTTKAKYTMIKSLKERSGWAWDDELKMIKVDKEDPEDFIEENPYAKGLLNVSIEQYDELSLTCGMTKIQGVLERQLQIYNLKLLILKM</sequence>
<gene>
    <name evidence="2" type="ORF">IFM89_029269</name>
</gene>
<comment type="caution">
    <text evidence="2">The sequence shown here is derived from an EMBL/GenBank/DDBJ whole genome shotgun (WGS) entry which is preliminary data.</text>
</comment>